<evidence type="ECO:0000313" key="8">
    <source>
        <dbReference type="EMBL" id="KIV80893.1"/>
    </source>
</evidence>
<evidence type="ECO:0000313" key="9">
    <source>
        <dbReference type="Proteomes" id="UP000053599"/>
    </source>
</evidence>
<evidence type="ECO:0000256" key="4">
    <source>
        <dbReference type="ARBA" id="ARBA00023163"/>
    </source>
</evidence>
<evidence type="ECO:0000256" key="3">
    <source>
        <dbReference type="ARBA" id="ARBA00023015"/>
    </source>
</evidence>
<evidence type="ECO:0000256" key="6">
    <source>
        <dbReference type="SAM" id="MobiDB-lite"/>
    </source>
</evidence>
<dbReference type="GO" id="GO:0008270">
    <property type="term" value="F:zinc ion binding"/>
    <property type="evidence" value="ECO:0007669"/>
    <property type="project" value="InterPro"/>
</dbReference>
<sequence>MSTDAARVPVPVRWRKTWAEAWPRSGSVEKQSNWKPTQECFNALVSHERGASDVDAVTDANLLPNVGNADYEHGTAAQRPGGKLHENYPLTPATTPLDVRTLAYIMHPSHDTAAISPLPKDFDGQSDGTAKSDGGSGTGNEIAQACTLLGISRHSLQPYLNLYFDNMTAFSLFHQPSIGETLRNIGSVTQVAALLASMFAFSARFRPSAEECALAGQPDSLNDMLGPALPPLHFENLSQLCVEKALEEYCDSTPSLPVLQALVLLTFQQLIKGARGSAWRRLGVCIRVAYELNLHHVDRYNTPEEERPQIWCKIEERRRAWWAIWEMDVFASMIRRCPITIDWTDQETRFPVADEDWYQLRFTPSCFLELKPMDRLKALQQCGTQSPKSWFIVLDSLMRDGHTLSKFRSPRPGIGKPASSRNMSRTPVKDNSETLAVLNNTLRCFCMALPKHLRRPGGSMTFTATDPAAVAATRRLQSAQYSIHVTIQLTRMMLHHQDAYYGAQQDLQLTDSRFAQEQERRAAIGNESLSLHLGPMREGLQQFIEAADELLRIVSWSSEDHVRYVNPFLASTIWYGALVHLGWKVLAPPSTNLDWIESKFVVMHMILGKFAEFWDLPRALQENLASVEEKLSLFIRPKTRRLSRSWKAANEQNIEPEIQAKRSAGSQKSSKEDLSVNRRPEAEPFTTGRHGSQPLPSSSKENFSVSESDARNRPPVDFDPLDGRGSGVVSHDYVQGSEQAFELSLAPTIGADLLDKDSNFDNNEFLLDESCLMNMDIVTSNGNSVARGNNSTQPGLWDDLQWDLSSTTDPGRLLLSIMDYN</sequence>
<evidence type="ECO:0000256" key="1">
    <source>
        <dbReference type="ARBA" id="ARBA00004123"/>
    </source>
</evidence>
<dbReference type="GO" id="GO:0005634">
    <property type="term" value="C:nucleus"/>
    <property type="evidence" value="ECO:0007669"/>
    <property type="project" value="UniProtKB-SubCell"/>
</dbReference>
<dbReference type="EMBL" id="KN846953">
    <property type="protein sequence ID" value="KIV80893.1"/>
    <property type="molecule type" value="Genomic_DNA"/>
</dbReference>
<keyword evidence="2" id="KW-0479">Metal-binding</keyword>
<feature type="region of interest" description="Disordered" evidence="6">
    <location>
        <begin position="115"/>
        <end position="137"/>
    </location>
</feature>
<comment type="subcellular location">
    <subcellularLocation>
        <location evidence="1">Nucleus</location>
    </subcellularLocation>
</comment>
<feature type="compositionally biased region" description="Basic and acidic residues" evidence="6">
    <location>
        <begin position="669"/>
        <end position="682"/>
    </location>
</feature>
<dbReference type="OrthoDB" id="3862662at2759"/>
<feature type="compositionally biased region" description="Low complexity" evidence="6">
    <location>
        <begin position="697"/>
        <end position="707"/>
    </location>
</feature>
<name>A0A0D1Z1Y9_9EURO</name>
<dbReference type="PANTHER" id="PTHR47338">
    <property type="entry name" value="ZN(II)2CYS6 TRANSCRIPTION FACTOR (EUROFUNG)-RELATED"/>
    <property type="match status" value="1"/>
</dbReference>
<organism evidence="8 9">
    <name type="scientific">Exophiala sideris</name>
    <dbReference type="NCBI Taxonomy" id="1016849"/>
    <lineage>
        <taxon>Eukaryota</taxon>
        <taxon>Fungi</taxon>
        <taxon>Dikarya</taxon>
        <taxon>Ascomycota</taxon>
        <taxon>Pezizomycotina</taxon>
        <taxon>Eurotiomycetes</taxon>
        <taxon>Chaetothyriomycetidae</taxon>
        <taxon>Chaetothyriales</taxon>
        <taxon>Herpotrichiellaceae</taxon>
        <taxon>Exophiala</taxon>
    </lineage>
</organism>
<evidence type="ECO:0000256" key="2">
    <source>
        <dbReference type="ARBA" id="ARBA00022723"/>
    </source>
</evidence>
<dbReference type="AlphaFoldDB" id="A0A0D1Z1Y9"/>
<dbReference type="PANTHER" id="PTHR47338:SF10">
    <property type="entry name" value="TRANSCRIPTION FACTOR DOMAIN-CONTAINING PROTEIN-RELATED"/>
    <property type="match status" value="1"/>
</dbReference>
<feature type="domain" description="Xylanolytic transcriptional activator regulatory" evidence="7">
    <location>
        <begin position="278"/>
        <end position="357"/>
    </location>
</feature>
<dbReference type="GO" id="GO:0003677">
    <property type="term" value="F:DNA binding"/>
    <property type="evidence" value="ECO:0007669"/>
    <property type="project" value="InterPro"/>
</dbReference>
<dbReference type="HOGENOM" id="CLU_007531_1_0_1"/>
<keyword evidence="4" id="KW-0804">Transcription</keyword>
<dbReference type="STRING" id="1016849.A0A0D1Z1Y9"/>
<dbReference type="Proteomes" id="UP000053599">
    <property type="component" value="Unassembled WGS sequence"/>
</dbReference>
<dbReference type="InterPro" id="IPR050815">
    <property type="entry name" value="TF_fung"/>
</dbReference>
<proteinExistence type="predicted"/>
<feature type="region of interest" description="Disordered" evidence="6">
    <location>
        <begin position="408"/>
        <end position="429"/>
    </location>
</feature>
<dbReference type="GO" id="GO:0000981">
    <property type="term" value="F:DNA-binding transcription factor activity, RNA polymerase II-specific"/>
    <property type="evidence" value="ECO:0007669"/>
    <property type="project" value="InterPro"/>
</dbReference>
<gene>
    <name evidence="8" type="ORF">PV11_08360</name>
</gene>
<keyword evidence="3" id="KW-0805">Transcription regulation</keyword>
<dbReference type="GO" id="GO:0006351">
    <property type="term" value="P:DNA-templated transcription"/>
    <property type="evidence" value="ECO:0007669"/>
    <property type="project" value="InterPro"/>
</dbReference>
<reference evidence="8 9" key="1">
    <citation type="submission" date="2015-01" db="EMBL/GenBank/DDBJ databases">
        <title>The Genome Sequence of Exophiala sideris CBS121828.</title>
        <authorList>
            <consortium name="The Broad Institute Genomics Platform"/>
            <person name="Cuomo C."/>
            <person name="de Hoog S."/>
            <person name="Gorbushina A."/>
            <person name="Stielow B."/>
            <person name="Teixiera M."/>
            <person name="Abouelleil A."/>
            <person name="Chapman S.B."/>
            <person name="Priest M."/>
            <person name="Young S.K."/>
            <person name="Wortman J."/>
            <person name="Nusbaum C."/>
            <person name="Birren B."/>
        </authorList>
    </citation>
    <scope>NUCLEOTIDE SEQUENCE [LARGE SCALE GENOMIC DNA]</scope>
    <source>
        <strain evidence="8 9">CBS 121828</strain>
    </source>
</reference>
<evidence type="ECO:0000259" key="7">
    <source>
        <dbReference type="SMART" id="SM00906"/>
    </source>
</evidence>
<dbReference type="Pfam" id="PF04082">
    <property type="entry name" value="Fungal_trans"/>
    <property type="match status" value="1"/>
</dbReference>
<accession>A0A0D1Z1Y9</accession>
<protein>
    <recommendedName>
        <fullName evidence="7">Xylanolytic transcriptional activator regulatory domain-containing protein</fullName>
    </recommendedName>
</protein>
<evidence type="ECO:0000256" key="5">
    <source>
        <dbReference type="ARBA" id="ARBA00023242"/>
    </source>
</evidence>
<keyword evidence="5" id="KW-0539">Nucleus</keyword>
<dbReference type="SMART" id="SM00906">
    <property type="entry name" value="Fungal_trans"/>
    <property type="match status" value="1"/>
</dbReference>
<dbReference type="InterPro" id="IPR007219">
    <property type="entry name" value="XnlR_reg_dom"/>
</dbReference>
<feature type="region of interest" description="Disordered" evidence="6">
    <location>
        <begin position="653"/>
        <end position="730"/>
    </location>
</feature>
<dbReference type="CDD" id="cd12148">
    <property type="entry name" value="fungal_TF_MHR"/>
    <property type="match status" value="1"/>
</dbReference>